<sequence length="137" mass="15908">MIKRFFKFLLLGALHRQRGDHSNIFFSRAAFWVALSTSLYITSLAHWVLKDQFIAFSKLEGEGLFSIKNFDGSYLSVGLLTVGLFITYFFIFWPNIVVEFKESTKKGMRYSLFLLYFLPSFLAFVYTRGFVTEASAF</sequence>
<keyword evidence="1" id="KW-1133">Transmembrane helix</keyword>
<feature type="transmembrane region" description="Helical" evidence="1">
    <location>
        <begin position="113"/>
        <end position="131"/>
    </location>
</feature>
<dbReference type="RefSeq" id="WP_068220511.1">
    <property type="nucleotide sequence ID" value="NZ_CP139724.1"/>
</dbReference>
<evidence type="ECO:0000313" key="3">
    <source>
        <dbReference type="Proteomes" id="UP000075606"/>
    </source>
</evidence>
<evidence type="ECO:0000256" key="1">
    <source>
        <dbReference type="SAM" id="Phobius"/>
    </source>
</evidence>
<dbReference type="Proteomes" id="UP000075606">
    <property type="component" value="Unassembled WGS sequence"/>
</dbReference>
<dbReference type="STRING" id="333140.AWW68_09650"/>
<keyword evidence="1" id="KW-0472">Membrane</keyword>
<keyword evidence="3" id="KW-1185">Reference proteome</keyword>
<dbReference type="AlphaFoldDB" id="A0A150XBM3"/>
<organism evidence="2 3">
    <name type="scientific">Roseivirga spongicola</name>
    <dbReference type="NCBI Taxonomy" id="333140"/>
    <lineage>
        <taxon>Bacteria</taxon>
        <taxon>Pseudomonadati</taxon>
        <taxon>Bacteroidota</taxon>
        <taxon>Cytophagia</taxon>
        <taxon>Cytophagales</taxon>
        <taxon>Roseivirgaceae</taxon>
        <taxon>Roseivirga</taxon>
    </lineage>
</organism>
<accession>A0A150XBM3</accession>
<evidence type="ECO:0000313" key="2">
    <source>
        <dbReference type="EMBL" id="KYG76072.1"/>
    </source>
</evidence>
<comment type="caution">
    <text evidence="2">The sequence shown here is derived from an EMBL/GenBank/DDBJ whole genome shotgun (WGS) entry which is preliminary data.</text>
</comment>
<reference evidence="2 3" key="1">
    <citation type="submission" date="2016-01" db="EMBL/GenBank/DDBJ databases">
        <title>Genome sequencing of Roseivirga spongicola UST030701-084.</title>
        <authorList>
            <person name="Selvaratnam C."/>
            <person name="Thevarajoo S."/>
            <person name="Goh K.M."/>
            <person name="Ee R."/>
            <person name="Chan K.-G."/>
            <person name="Chong C.S."/>
        </authorList>
    </citation>
    <scope>NUCLEOTIDE SEQUENCE [LARGE SCALE GENOMIC DNA]</scope>
    <source>
        <strain evidence="2 3">UST030701-084</strain>
    </source>
</reference>
<gene>
    <name evidence="2" type="ORF">AWW68_09650</name>
</gene>
<dbReference type="OrthoDB" id="9847094at2"/>
<feature type="transmembrane region" description="Helical" evidence="1">
    <location>
        <begin position="29"/>
        <end position="49"/>
    </location>
</feature>
<feature type="transmembrane region" description="Helical" evidence="1">
    <location>
        <begin position="74"/>
        <end position="93"/>
    </location>
</feature>
<keyword evidence="1" id="KW-0812">Transmembrane</keyword>
<proteinExistence type="predicted"/>
<protein>
    <submittedName>
        <fullName evidence="2">Uncharacterized protein</fullName>
    </submittedName>
</protein>
<dbReference type="EMBL" id="LRPC01000012">
    <property type="protein sequence ID" value="KYG76072.1"/>
    <property type="molecule type" value="Genomic_DNA"/>
</dbReference>
<name>A0A150XBM3_9BACT</name>